<keyword evidence="3" id="KW-1185">Reference proteome</keyword>
<name>A0A840APN2_9HYPH</name>
<feature type="signal peptide" evidence="1">
    <location>
        <begin position="1"/>
        <end position="20"/>
    </location>
</feature>
<dbReference type="Proteomes" id="UP000553963">
    <property type="component" value="Unassembled WGS sequence"/>
</dbReference>
<keyword evidence="1" id="KW-0732">Signal</keyword>
<proteinExistence type="predicted"/>
<accession>A0A840APN2</accession>
<dbReference type="RefSeq" id="WP_183398891.1">
    <property type="nucleotide sequence ID" value="NZ_JACIDS010000003.1"/>
</dbReference>
<dbReference type="EMBL" id="JACIDS010000003">
    <property type="protein sequence ID" value="MBB3931233.1"/>
    <property type="molecule type" value="Genomic_DNA"/>
</dbReference>
<dbReference type="AlphaFoldDB" id="A0A840APN2"/>
<evidence type="ECO:0000256" key="1">
    <source>
        <dbReference type="SAM" id="SignalP"/>
    </source>
</evidence>
<organism evidence="2 3">
    <name type="scientific">Kaistia hirudinis</name>
    <dbReference type="NCBI Taxonomy" id="1293440"/>
    <lineage>
        <taxon>Bacteria</taxon>
        <taxon>Pseudomonadati</taxon>
        <taxon>Pseudomonadota</taxon>
        <taxon>Alphaproteobacteria</taxon>
        <taxon>Hyphomicrobiales</taxon>
        <taxon>Kaistiaceae</taxon>
        <taxon>Kaistia</taxon>
    </lineage>
</organism>
<comment type="caution">
    <text evidence="2">The sequence shown here is derived from an EMBL/GenBank/DDBJ whole genome shotgun (WGS) entry which is preliminary data.</text>
</comment>
<evidence type="ECO:0008006" key="4">
    <source>
        <dbReference type="Google" id="ProtNLM"/>
    </source>
</evidence>
<protein>
    <recommendedName>
        <fullName evidence="4">DNA transfer protein</fullName>
    </recommendedName>
</protein>
<sequence>MVAVATIGSAVIGAGASALASSKAAKAQTQAADKATQYAQQAAGQASQWYTNARDVGNQALQDFTGQAIDTQNAALPQLLGYYAGAYGNGQSQMAPYIGLGQSAAGAINDLYANPQNAQAWLAATPGYQFTLNQGLKAVQNSAAARGLGSSGAALKGAANYATGLADNTYQNQFGNLTSLLGTGQNAAGLLSNLGLQTASGAAGVQGQTAANVANMLTALGAGISGNYMNAAQGVGNALIGAGNTSGQAAYGAGNAQAGAALNTAQGITNAANNIAQYELMKTYLQPPQAMQTGGLY</sequence>
<feature type="chain" id="PRO_5032545314" description="DNA transfer protein" evidence="1">
    <location>
        <begin position="21"/>
        <end position="297"/>
    </location>
</feature>
<evidence type="ECO:0000313" key="3">
    <source>
        <dbReference type="Proteomes" id="UP000553963"/>
    </source>
</evidence>
<reference evidence="2 3" key="1">
    <citation type="submission" date="2020-08" db="EMBL/GenBank/DDBJ databases">
        <title>Genomic Encyclopedia of Type Strains, Phase IV (KMG-IV): sequencing the most valuable type-strain genomes for metagenomic binning, comparative biology and taxonomic classification.</title>
        <authorList>
            <person name="Goeker M."/>
        </authorList>
    </citation>
    <scope>NUCLEOTIDE SEQUENCE [LARGE SCALE GENOMIC DNA]</scope>
    <source>
        <strain evidence="2 3">DSM 25966</strain>
    </source>
</reference>
<gene>
    <name evidence="2" type="ORF">GGR25_002283</name>
</gene>
<evidence type="ECO:0000313" key="2">
    <source>
        <dbReference type="EMBL" id="MBB3931233.1"/>
    </source>
</evidence>